<reference evidence="3 4" key="1">
    <citation type="journal article" date="2018" name="Mol. Genet. Genomics">
        <title>The red deer Cervus elaphus genome CerEla1.0: sequencing, annotating, genes, and chromosomes.</title>
        <authorList>
            <person name="Bana N.A."/>
            <person name="Nyiri A."/>
            <person name="Nagy J."/>
            <person name="Frank K."/>
            <person name="Nagy T."/>
            <person name="Steger V."/>
            <person name="Schiller M."/>
            <person name="Lakatos P."/>
            <person name="Sugar L."/>
            <person name="Horn P."/>
            <person name="Barta E."/>
            <person name="Orosz L."/>
        </authorList>
    </citation>
    <scope>NUCLEOTIDE SEQUENCE [LARGE SCALE GENOMIC DNA]</scope>
    <source>
        <strain evidence="3">Hungarian</strain>
    </source>
</reference>
<feature type="non-terminal residue" evidence="3">
    <location>
        <position position="123"/>
    </location>
</feature>
<evidence type="ECO:0000313" key="3">
    <source>
        <dbReference type="EMBL" id="OWK07972.1"/>
    </source>
</evidence>
<evidence type="ECO:0000259" key="2">
    <source>
        <dbReference type="Pfam" id="PF02337"/>
    </source>
</evidence>
<proteinExistence type="predicted"/>
<keyword evidence="4" id="KW-1185">Reference proteome</keyword>
<feature type="region of interest" description="Disordered" evidence="1">
    <location>
        <begin position="71"/>
        <end position="123"/>
    </location>
</feature>
<feature type="non-terminal residue" evidence="3">
    <location>
        <position position="1"/>
    </location>
</feature>
<sequence>SKTFGFVSVDRGCLQTVVKHNPWFPNEGSFNLEIWNRPPDIQQQAEHLLHEYELDDESLQKAQLEHHKIFPNFPTSPAAAAPSAAPPLRMGAKPKVPSIHGQDDSDNDSSEALFDMKADDIFF</sequence>
<dbReference type="Pfam" id="PF02337">
    <property type="entry name" value="Gag_p10"/>
    <property type="match status" value="1"/>
</dbReference>
<accession>A0A212CPZ7</accession>
<feature type="compositionally biased region" description="Low complexity" evidence="1">
    <location>
        <begin position="76"/>
        <end position="87"/>
    </location>
</feature>
<dbReference type="AlphaFoldDB" id="A0A212CPZ7"/>
<organism evidence="3 4">
    <name type="scientific">Cervus elaphus hippelaphus</name>
    <name type="common">European red deer</name>
    <dbReference type="NCBI Taxonomy" id="46360"/>
    <lineage>
        <taxon>Eukaryota</taxon>
        <taxon>Metazoa</taxon>
        <taxon>Chordata</taxon>
        <taxon>Craniata</taxon>
        <taxon>Vertebrata</taxon>
        <taxon>Euteleostomi</taxon>
        <taxon>Mammalia</taxon>
        <taxon>Eutheria</taxon>
        <taxon>Laurasiatheria</taxon>
        <taxon>Artiodactyla</taxon>
        <taxon>Ruminantia</taxon>
        <taxon>Pecora</taxon>
        <taxon>Cervidae</taxon>
        <taxon>Cervinae</taxon>
        <taxon>Cervus</taxon>
    </lineage>
</organism>
<evidence type="ECO:0000313" key="4">
    <source>
        <dbReference type="Proteomes" id="UP000242450"/>
    </source>
</evidence>
<name>A0A212CPZ7_CEREH</name>
<comment type="caution">
    <text evidence="3">The sequence shown here is derived from an EMBL/GenBank/DDBJ whole genome shotgun (WGS) entry which is preliminary data.</text>
</comment>
<feature type="domain" description="Beta-retroviral matrix protein" evidence="2">
    <location>
        <begin position="13"/>
        <end position="38"/>
    </location>
</feature>
<dbReference type="InterPro" id="IPR038124">
    <property type="entry name" value="B_retro_matrix_sf"/>
</dbReference>
<dbReference type="Gene3D" id="1.10.150.490">
    <property type="entry name" value="Retroviral GAG p10 protein"/>
    <property type="match status" value="1"/>
</dbReference>
<dbReference type="GO" id="GO:0005198">
    <property type="term" value="F:structural molecule activity"/>
    <property type="evidence" value="ECO:0007669"/>
    <property type="project" value="InterPro"/>
</dbReference>
<dbReference type="InterPro" id="IPR003322">
    <property type="entry name" value="B_retro_matrix"/>
</dbReference>
<protein>
    <recommendedName>
        <fullName evidence="2">Beta-retroviral matrix protein domain-containing protein</fullName>
    </recommendedName>
</protein>
<dbReference type="EMBL" id="MKHE01000015">
    <property type="protein sequence ID" value="OWK07972.1"/>
    <property type="molecule type" value="Genomic_DNA"/>
</dbReference>
<feature type="compositionally biased region" description="Basic and acidic residues" evidence="1">
    <location>
        <begin position="114"/>
        <end position="123"/>
    </location>
</feature>
<dbReference type="Proteomes" id="UP000242450">
    <property type="component" value="Chromosome 15"/>
</dbReference>
<evidence type="ECO:0000256" key="1">
    <source>
        <dbReference type="SAM" id="MobiDB-lite"/>
    </source>
</evidence>
<gene>
    <name evidence="3" type="ORF">Celaphus_00008423</name>
</gene>